<dbReference type="SUPFAM" id="SSF51126">
    <property type="entry name" value="Pectin lyase-like"/>
    <property type="match status" value="1"/>
</dbReference>
<name>A0A1L9S9S5_9EURO</name>
<dbReference type="GO" id="GO:0005576">
    <property type="term" value="C:extracellular region"/>
    <property type="evidence" value="ECO:0007669"/>
    <property type="project" value="UniProtKB-SubCell"/>
</dbReference>
<dbReference type="VEuPathDB" id="FungiDB:ASPZODRAFT_893358"/>
<reference evidence="20" key="1">
    <citation type="journal article" date="2017" name="Genome Biol.">
        <title>Comparative genomics reveals high biological diversity and specific adaptations in the industrially and medically important fungal genus Aspergillus.</title>
        <authorList>
            <person name="de Vries R.P."/>
            <person name="Riley R."/>
            <person name="Wiebenga A."/>
            <person name="Aguilar-Osorio G."/>
            <person name="Amillis S."/>
            <person name="Uchima C.A."/>
            <person name="Anderluh G."/>
            <person name="Asadollahi M."/>
            <person name="Askin M."/>
            <person name="Barry K."/>
            <person name="Battaglia E."/>
            <person name="Bayram O."/>
            <person name="Benocci T."/>
            <person name="Braus-Stromeyer S.A."/>
            <person name="Caldana C."/>
            <person name="Canovas D."/>
            <person name="Cerqueira G.C."/>
            <person name="Chen F."/>
            <person name="Chen W."/>
            <person name="Choi C."/>
            <person name="Clum A."/>
            <person name="Dos Santos R.A."/>
            <person name="Damasio A.R."/>
            <person name="Diallinas G."/>
            <person name="Emri T."/>
            <person name="Fekete E."/>
            <person name="Flipphi M."/>
            <person name="Freyberg S."/>
            <person name="Gallo A."/>
            <person name="Gournas C."/>
            <person name="Habgood R."/>
            <person name="Hainaut M."/>
            <person name="Harispe M.L."/>
            <person name="Henrissat B."/>
            <person name="Hilden K.S."/>
            <person name="Hope R."/>
            <person name="Hossain A."/>
            <person name="Karabika E."/>
            <person name="Karaffa L."/>
            <person name="Karanyi Z."/>
            <person name="Krasevec N."/>
            <person name="Kuo A."/>
            <person name="Kusch H."/>
            <person name="LaButti K."/>
            <person name="Lagendijk E.L."/>
            <person name="Lapidus A."/>
            <person name="Levasseur A."/>
            <person name="Lindquist E."/>
            <person name="Lipzen A."/>
            <person name="Logrieco A.F."/>
            <person name="MacCabe A."/>
            <person name="Maekelae M.R."/>
            <person name="Malavazi I."/>
            <person name="Melin P."/>
            <person name="Meyer V."/>
            <person name="Mielnichuk N."/>
            <person name="Miskei M."/>
            <person name="Molnar A.P."/>
            <person name="Mule G."/>
            <person name="Ngan C.Y."/>
            <person name="Orejas M."/>
            <person name="Orosz E."/>
            <person name="Ouedraogo J.P."/>
            <person name="Overkamp K.M."/>
            <person name="Park H.-S."/>
            <person name="Perrone G."/>
            <person name="Piumi F."/>
            <person name="Punt P.J."/>
            <person name="Ram A.F."/>
            <person name="Ramon A."/>
            <person name="Rauscher S."/>
            <person name="Record E."/>
            <person name="Riano-Pachon D.M."/>
            <person name="Robert V."/>
            <person name="Roehrig J."/>
            <person name="Ruller R."/>
            <person name="Salamov A."/>
            <person name="Salih N.S."/>
            <person name="Samson R.A."/>
            <person name="Sandor E."/>
            <person name="Sanguinetti M."/>
            <person name="Schuetze T."/>
            <person name="Sepcic K."/>
            <person name="Shelest E."/>
            <person name="Sherlock G."/>
            <person name="Sophianopoulou V."/>
            <person name="Squina F.M."/>
            <person name="Sun H."/>
            <person name="Susca A."/>
            <person name="Todd R.B."/>
            <person name="Tsang A."/>
            <person name="Unkles S.E."/>
            <person name="van de Wiele N."/>
            <person name="van Rossen-Uffink D."/>
            <person name="Oliveira J.V."/>
            <person name="Vesth T.C."/>
            <person name="Visser J."/>
            <person name="Yu J.-H."/>
            <person name="Zhou M."/>
            <person name="Andersen M.R."/>
            <person name="Archer D.B."/>
            <person name="Baker S.E."/>
            <person name="Benoit I."/>
            <person name="Brakhage A.A."/>
            <person name="Braus G.H."/>
            <person name="Fischer R."/>
            <person name="Frisvad J.C."/>
            <person name="Goldman G.H."/>
            <person name="Houbraken J."/>
            <person name="Oakley B."/>
            <person name="Pocsi I."/>
            <person name="Scazzocchio C."/>
            <person name="Seiboth B."/>
            <person name="vanKuyk P.A."/>
            <person name="Wortman J."/>
            <person name="Dyer P.S."/>
            <person name="Grigoriev I.V."/>
        </authorList>
    </citation>
    <scope>NUCLEOTIDE SEQUENCE [LARGE SCALE GENOMIC DNA]</scope>
    <source>
        <strain evidence="20">CBS 506.65</strain>
    </source>
</reference>
<keyword evidence="7" id="KW-1015">Disulfide bond</keyword>
<evidence type="ECO:0000256" key="16">
    <source>
        <dbReference type="PROSITE-ProRule" id="PRU10052"/>
    </source>
</evidence>
<feature type="signal peptide" evidence="18">
    <location>
        <begin position="1"/>
        <end position="21"/>
    </location>
</feature>
<accession>A0A1L9S9S5</accession>
<dbReference type="RefSeq" id="XP_022578423.1">
    <property type="nucleotide sequence ID" value="XM_022730354.1"/>
</dbReference>
<protein>
    <recommendedName>
        <fullName evidence="12">galacturonan 1,4-alpha-galacturonidase</fullName>
        <ecNumber evidence="12">3.2.1.67</ecNumber>
    </recommendedName>
    <alternativeName>
        <fullName evidence="14">Galacturan 1,4-alpha-galacturonidase</fullName>
    </alternativeName>
    <alternativeName>
        <fullName evidence="13">Poly(1,4-alpha-D-galacturonide)galacturonohydrolase</fullName>
    </alternativeName>
</protein>
<evidence type="ECO:0000256" key="12">
    <source>
        <dbReference type="ARBA" id="ARBA00038933"/>
    </source>
</evidence>
<evidence type="ECO:0000256" key="1">
    <source>
        <dbReference type="ARBA" id="ARBA00004613"/>
    </source>
</evidence>
<dbReference type="EMBL" id="KV878350">
    <property type="protein sequence ID" value="OJJ43913.1"/>
    <property type="molecule type" value="Genomic_DNA"/>
</dbReference>
<dbReference type="STRING" id="1073090.A0A1L9S9S5"/>
<keyword evidence="6 17" id="KW-0378">Hydrolase</keyword>
<dbReference type="GeneID" id="34616818"/>
<organism evidence="19 20">
    <name type="scientific">Penicilliopsis zonata CBS 506.65</name>
    <dbReference type="NCBI Taxonomy" id="1073090"/>
    <lineage>
        <taxon>Eukaryota</taxon>
        <taxon>Fungi</taxon>
        <taxon>Dikarya</taxon>
        <taxon>Ascomycota</taxon>
        <taxon>Pezizomycotina</taxon>
        <taxon>Eurotiomycetes</taxon>
        <taxon>Eurotiomycetidae</taxon>
        <taxon>Eurotiales</taxon>
        <taxon>Aspergillaceae</taxon>
        <taxon>Penicilliopsis</taxon>
    </lineage>
</organism>
<dbReference type="EC" id="3.2.1.67" evidence="12"/>
<keyword evidence="9 17" id="KW-0326">Glycosidase</keyword>
<dbReference type="GO" id="GO:0071555">
    <property type="term" value="P:cell wall organization"/>
    <property type="evidence" value="ECO:0007669"/>
    <property type="project" value="UniProtKB-KW"/>
</dbReference>
<gene>
    <name evidence="19" type="ORF">ASPZODRAFT_893358</name>
</gene>
<evidence type="ECO:0000256" key="5">
    <source>
        <dbReference type="ARBA" id="ARBA00022737"/>
    </source>
</evidence>
<keyword evidence="4 18" id="KW-0732">Signal</keyword>
<evidence type="ECO:0000256" key="15">
    <source>
        <dbReference type="ARBA" id="ARBA00048766"/>
    </source>
</evidence>
<dbReference type="Gene3D" id="2.160.20.10">
    <property type="entry name" value="Single-stranded right-handed beta-helix, Pectin lyase-like"/>
    <property type="match status" value="1"/>
</dbReference>
<evidence type="ECO:0000256" key="14">
    <source>
        <dbReference type="ARBA" id="ARBA00043142"/>
    </source>
</evidence>
<dbReference type="PROSITE" id="PS00502">
    <property type="entry name" value="POLYGALACTURONASE"/>
    <property type="match status" value="1"/>
</dbReference>
<comment type="catalytic activity">
    <reaction evidence="15">
        <text>[(1-&gt;4)-alpha-D-galacturonosyl](n) + H2O = alpha-D-galacturonate + [(1-&gt;4)-alpha-D-galacturonosyl](n-1)</text>
        <dbReference type="Rhea" id="RHEA:14117"/>
        <dbReference type="Rhea" id="RHEA-COMP:14570"/>
        <dbReference type="Rhea" id="RHEA-COMP:14572"/>
        <dbReference type="ChEBI" id="CHEBI:15377"/>
        <dbReference type="ChEBI" id="CHEBI:58658"/>
        <dbReference type="ChEBI" id="CHEBI:140523"/>
        <dbReference type="EC" id="3.2.1.67"/>
    </reaction>
</comment>
<evidence type="ECO:0000256" key="11">
    <source>
        <dbReference type="ARBA" id="ARBA00037312"/>
    </source>
</evidence>
<keyword evidence="10" id="KW-0961">Cell wall biogenesis/degradation</keyword>
<dbReference type="OrthoDB" id="187139at2759"/>
<evidence type="ECO:0000256" key="3">
    <source>
        <dbReference type="ARBA" id="ARBA00022525"/>
    </source>
</evidence>
<dbReference type="AlphaFoldDB" id="A0A1L9S9S5"/>
<evidence type="ECO:0000313" key="19">
    <source>
        <dbReference type="EMBL" id="OJJ43913.1"/>
    </source>
</evidence>
<sequence>MKFSTFTQVVSLSSLLLGVQGISLDRNEACKPFKPFQPLPSSHPRTKTCKVEANGHGRDDSNNILKALKECNNGGKVVFDKDFYTIGTALDMTWLKHIDIEILGHVQFTNDTDYWQENGFFQTYQNATTFFELGGEDVNLYGTGILDGNGQAWYDLYVENELILRPVLVGVIGLNGGTIGPLNLRDSPEWFHFVANSSDVLFDGINIAASSTNSSVEVKNTDGWDVYRSTNIVIQNSIIQNQDDCVSFKPNSTDILVQNLYCNGSHGISVGSLGQYVGEVDIVENVYVYNISMYNAENGARIKVWPGISSELSVDLQGGGGSGYVKNITYDTFYSYNVDYAIDVTQCYGQDNLTLCNDYPSNLTISDVLFYNFSGETSTAYEPIVGTIVCSSPDVCSDINAYDINVVSPIGTNEFQCAYVNETTLAVNCTET</sequence>
<comment type="similarity">
    <text evidence="2 17">Belongs to the glycosyl hydrolase 28 family.</text>
</comment>
<evidence type="ECO:0000256" key="9">
    <source>
        <dbReference type="ARBA" id="ARBA00023295"/>
    </source>
</evidence>
<evidence type="ECO:0000313" key="20">
    <source>
        <dbReference type="Proteomes" id="UP000184188"/>
    </source>
</evidence>
<dbReference type="FunFam" id="2.160.20.10:FF:000027">
    <property type="entry name" value="Probable exopolygalacturonase X"/>
    <property type="match status" value="1"/>
</dbReference>
<feature type="active site" evidence="16">
    <location>
        <position position="266"/>
    </location>
</feature>
<dbReference type="GO" id="GO:0004650">
    <property type="term" value="F:polygalacturonase activity"/>
    <property type="evidence" value="ECO:0007669"/>
    <property type="project" value="InterPro"/>
</dbReference>
<evidence type="ECO:0000256" key="6">
    <source>
        <dbReference type="ARBA" id="ARBA00022801"/>
    </source>
</evidence>
<dbReference type="PANTHER" id="PTHR31736:SF14">
    <property type="entry name" value="EXOPOLYGALACTURONASE X-1-RELATED"/>
    <property type="match status" value="1"/>
</dbReference>
<dbReference type="InterPro" id="IPR011050">
    <property type="entry name" value="Pectin_lyase_fold/virulence"/>
</dbReference>
<evidence type="ECO:0000256" key="10">
    <source>
        <dbReference type="ARBA" id="ARBA00023316"/>
    </source>
</evidence>
<keyword evidence="3" id="KW-0964">Secreted</keyword>
<comment type="subcellular location">
    <subcellularLocation>
        <location evidence="1">Secreted</location>
    </subcellularLocation>
</comment>
<evidence type="ECO:0000256" key="13">
    <source>
        <dbReference type="ARBA" id="ARBA00041604"/>
    </source>
</evidence>
<dbReference type="InterPro" id="IPR006626">
    <property type="entry name" value="PbH1"/>
</dbReference>
<keyword evidence="5" id="KW-0677">Repeat</keyword>
<dbReference type="SMART" id="SM00710">
    <property type="entry name" value="PbH1"/>
    <property type="match status" value="6"/>
</dbReference>
<evidence type="ECO:0000256" key="8">
    <source>
        <dbReference type="ARBA" id="ARBA00023180"/>
    </source>
</evidence>
<evidence type="ECO:0000256" key="17">
    <source>
        <dbReference type="RuleBase" id="RU361169"/>
    </source>
</evidence>
<keyword evidence="20" id="KW-1185">Reference proteome</keyword>
<dbReference type="GO" id="GO:0047911">
    <property type="term" value="F:galacturan 1,4-alpha-galacturonidase activity"/>
    <property type="evidence" value="ECO:0007669"/>
    <property type="project" value="UniProtKB-EC"/>
</dbReference>
<dbReference type="InterPro" id="IPR012334">
    <property type="entry name" value="Pectin_lyas_fold"/>
</dbReference>
<dbReference type="GO" id="GO:0045490">
    <property type="term" value="P:pectin catabolic process"/>
    <property type="evidence" value="ECO:0007669"/>
    <property type="project" value="UniProtKB-ARBA"/>
</dbReference>
<evidence type="ECO:0000256" key="2">
    <source>
        <dbReference type="ARBA" id="ARBA00008834"/>
    </source>
</evidence>
<keyword evidence="8" id="KW-0325">Glycoprotein</keyword>
<dbReference type="Proteomes" id="UP000184188">
    <property type="component" value="Unassembled WGS sequence"/>
</dbReference>
<proteinExistence type="inferred from homology"/>
<feature type="chain" id="PRO_5013199865" description="galacturonan 1,4-alpha-galacturonidase" evidence="18">
    <location>
        <begin position="22"/>
        <end position="432"/>
    </location>
</feature>
<dbReference type="InterPro" id="IPR000743">
    <property type="entry name" value="Glyco_hydro_28"/>
</dbReference>
<evidence type="ECO:0000256" key="18">
    <source>
        <dbReference type="SAM" id="SignalP"/>
    </source>
</evidence>
<comment type="function">
    <text evidence="11">Specific in hydrolyzing the terminal glycosidic bond of polygalacturonic acid and oligogalacturonates.</text>
</comment>
<evidence type="ECO:0000256" key="4">
    <source>
        <dbReference type="ARBA" id="ARBA00022729"/>
    </source>
</evidence>
<evidence type="ECO:0000256" key="7">
    <source>
        <dbReference type="ARBA" id="ARBA00023157"/>
    </source>
</evidence>
<dbReference type="Pfam" id="PF00295">
    <property type="entry name" value="Glyco_hydro_28"/>
    <property type="match status" value="1"/>
</dbReference>
<dbReference type="PANTHER" id="PTHR31736">
    <property type="match status" value="1"/>
</dbReference>